<reference evidence="5 6" key="1">
    <citation type="submission" date="2015-07" db="EMBL/GenBank/DDBJ databases">
        <authorList>
            <person name="Noorani M."/>
        </authorList>
    </citation>
    <scope>NUCLEOTIDE SEQUENCE [LARGE SCALE GENOMIC DNA]</scope>
    <source>
        <strain evidence="5 6">KCTC 42284</strain>
    </source>
</reference>
<gene>
    <name evidence="5" type="ORF">WM2015_1380</name>
</gene>
<dbReference type="PANTHER" id="PTHR30024:SF47">
    <property type="entry name" value="TAURINE-BINDING PERIPLASMIC PROTEIN"/>
    <property type="match status" value="1"/>
</dbReference>
<organism evidence="5 6">
    <name type="scientific">Wenzhouxiangella marina</name>
    <dbReference type="NCBI Taxonomy" id="1579979"/>
    <lineage>
        <taxon>Bacteria</taxon>
        <taxon>Pseudomonadati</taxon>
        <taxon>Pseudomonadota</taxon>
        <taxon>Gammaproteobacteria</taxon>
        <taxon>Chromatiales</taxon>
        <taxon>Wenzhouxiangellaceae</taxon>
        <taxon>Wenzhouxiangella</taxon>
    </lineage>
</organism>
<dbReference type="Proteomes" id="UP000066624">
    <property type="component" value="Chromosome"/>
</dbReference>
<dbReference type="Pfam" id="PF22384">
    <property type="entry name" value="PBP2_Ca3427_like"/>
    <property type="match status" value="1"/>
</dbReference>
<dbReference type="PANTHER" id="PTHR30024">
    <property type="entry name" value="ALIPHATIC SULFONATES-BINDING PROTEIN-RELATED"/>
    <property type="match status" value="1"/>
</dbReference>
<name>A0A0K0XVV2_9GAMM</name>
<feature type="domain" description="Ca3427-like PBP 2" evidence="4">
    <location>
        <begin position="99"/>
        <end position="183"/>
    </location>
</feature>
<dbReference type="CDD" id="cd13637">
    <property type="entry name" value="PBP2_Ca3427_like"/>
    <property type="match status" value="1"/>
</dbReference>
<protein>
    <submittedName>
        <fullName evidence="5">ABC transporter substrate-binding protein</fullName>
    </submittedName>
</protein>
<dbReference type="STRING" id="1579979.WM2015_1380"/>
<dbReference type="OrthoDB" id="6191474at2"/>
<dbReference type="KEGG" id="wma:WM2015_1380"/>
<evidence type="ECO:0000256" key="3">
    <source>
        <dbReference type="ARBA" id="ARBA00022729"/>
    </source>
</evidence>
<dbReference type="InterPro" id="IPR054364">
    <property type="entry name" value="Ca3427-like_PBP2"/>
</dbReference>
<dbReference type="GO" id="GO:0042597">
    <property type="term" value="C:periplasmic space"/>
    <property type="evidence" value="ECO:0007669"/>
    <property type="project" value="UniProtKB-SubCell"/>
</dbReference>
<evidence type="ECO:0000313" key="5">
    <source>
        <dbReference type="EMBL" id="AKS41752.1"/>
    </source>
</evidence>
<evidence type="ECO:0000259" key="4">
    <source>
        <dbReference type="Pfam" id="PF22384"/>
    </source>
</evidence>
<evidence type="ECO:0000256" key="2">
    <source>
        <dbReference type="ARBA" id="ARBA00010742"/>
    </source>
</evidence>
<accession>A0A0K0XVV2</accession>
<comment type="subcellular location">
    <subcellularLocation>
        <location evidence="1">Periplasm</location>
    </subcellularLocation>
</comment>
<evidence type="ECO:0000313" key="6">
    <source>
        <dbReference type="Proteomes" id="UP000066624"/>
    </source>
</evidence>
<keyword evidence="6" id="KW-1185">Reference proteome</keyword>
<dbReference type="RefSeq" id="WP_049725370.1">
    <property type="nucleotide sequence ID" value="NZ_CP012154.1"/>
</dbReference>
<dbReference type="Gene3D" id="3.40.190.10">
    <property type="entry name" value="Periplasmic binding protein-like II"/>
    <property type="match status" value="2"/>
</dbReference>
<proteinExistence type="inferred from homology"/>
<dbReference type="AlphaFoldDB" id="A0A0K0XVV2"/>
<sequence length="293" mass="32150">MPKQTVLTIGGVPEHFNLPWHLAIEEGRFADVGIDLRWIDCPGGTGDIARGLAEGRLDLALPLSEGAIAAIARGVPMRILQWYVRSPLIWGIHVPAGSEFQSVDALRGRRFAISRYGSGSHLMAFVAARQRGWNPDEDLCFVEVGDLKGAIAAFENREADGFLWERFTTQPYVDQGLMRRVGECPTPWPAFALAVSERLAEESPDLLAAVGAVINEICSEMEERPDIVAIVASRYGLARQQAGEWFGLTEWASDATLSRSALRQIIGTLDDLGLLERPVTPERCCVSGCRFSD</sequence>
<evidence type="ECO:0000256" key="1">
    <source>
        <dbReference type="ARBA" id="ARBA00004418"/>
    </source>
</evidence>
<comment type="similarity">
    <text evidence="2">Belongs to the bacterial solute-binding protein SsuA/TauA family.</text>
</comment>
<dbReference type="EMBL" id="CP012154">
    <property type="protein sequence ID" value="AKS41752.1"/>
    <property type="molecule type" value="Genomic_DNA"/>
</dbReference>
<keyword evidence="3" id="KW-0732">Signal</keyword>
<dbReference type="SUPFAM" id="SSF53850">
    <property type="entry name" value="Periplasmic binding protein-like II"/>
    <property type="match status" value="1"/>
</dbReference>